<accession>A0A2M9H9Y6</accession>
<proteinExistence type="predicted"/>
<name>A0A2M9H9Y6_9BIFI</name>
<feature type="non-terminal residue" evidence="1">
    <location>
        <position position="1"/>
    </location>
</feature>
<evidence type="ECO:0000313" key="1">
    <source>
        <dbReference type="EMBL" id="PJM73619.1"/>
    </source>
</evidence>
<organism evidence="1 2">
    <name type="scientific">Bifidobacterium simiarum</name>
    <dbReference type="NCBI Taxonomy" id="2045441"/>
    <lineage>
        <taxon>Bacteria</taxon>
        <taxon>Bacillati</taxon>
        <taxon>Actinomycetota</taxon>
        <taxon>Actinomycetes</taxon>
        <taxon>Bifidobacteriales</taxon>
        <taxon>Bifidobacteriaceae</taxon>
        <taxon>Bifidobacterium</taxon>
    </lineage>
</organism>
<evidence type="ECO:0000313" key="2">
    <source>
        <dbReference type="Proteomes" id="UP000231451"/>
    </source>
</evidence>
<reference evidence="1 2" key="1">
    <citation type="submission" date="2017-10" db="EMBL/GenBank/DDBJ databases">
        <title>Draft genome sequences of strains TRE 1, TRE 9, TRE H and TRI 7, isolated from tamarins, belonging to four potential novel Bifidobacterium species.</title>
        <authorList>
            <person name="Mattarelli P."/>
            <person name="Modesto M."/>
            <person name="Puglisi E."/>
            <person name="Morelli L."/>
            <person name="Spezio C."/>
            <person name="Bonetti A."/>
            <person name="Sandri C."/>
        </authorList>
    </citation>
    <scope>NUCLEOTIDE SEQUENCE [LARGE SCALE GENOMIC DNA]</scope>
    <source>
        <strain evidence="2">TRI7</strain>
    </source>
</reference>
<comment type="caution">
    <text evidence="1">The sequence shown here is derived from an EMBL/GenBank/DDBJ whole genome shotgun (WGS) entry which is preliminary data.</text>
</comment>
<protein>
    <submittedName>
        <fullName evidence="1">Dihydrodipicolinate synthase family protein</fullName>
    </submittedName>
</protein>
<keyword evidence="2" id="KW-1185">Reference proteome</keyword>
<dbReference type="EMBL" id="PEBK01000026">
    <property type="protein sequence ID" value="PJM73619.1"/>
    <property type="molecule type" value="Genomic_DNA"/>
</dbReference>
<dbReference type="Proteomes" id="UP000231451">
    <property type="component" value="Unassembled WGS sequence"/>
</dbReference>
<sequence length="38" mass="4107">AIKGAVKAKGLPISTLIREPAVQLTDEQYAEIQKLLAE</sequence>
<dbReference type="AlphaFoldDB" id="A0A2M9H9Y6"/>
<gene>
    <name evidence="1" type="ORF">CSQ87_10640</name>
</gene>